<reference evidence="7" key="1">
    <citation type="submission" date="2022-10" db="EMBL/GenBank/DDBJ databases">
        <title>Genome assembly of Pristionchus species.</title>
        <authorList>
            <person name="Yoshida K."/>
            <person name="Sommer R.J."/>
        </authorList>
    </citation>
    <scope>NUCLEOTIDE SEQUENCE [LARGE SCALE GENOMIC DNA]</scope>
    <source>
        <strain evidence="7">RS5460</strain>
    </source>
</reference>
<sequence length="145" mass="16740">MTQSEEKMHFKLWHNGRYKRFTVSPDCDGVLSSIRKKVSKICGTEEFSLNWMDEDAPIALEDEDDLETAIDFSKRTKKHGSCPCVLLSIVEKNEEDTTESTGSSQQDEEEEESAEGTIYNSMDNSRDFRFTMKHVKFCREAEHVD</sequence>
<keyword evidence="3" id="KW-0539">Nucleus</keyword>
<evidence type="ECO:0000259" key="5">
    <source>
        <dbReference type="Pfam" id="PF00564"/>
    </source>
</evidence>
<evidence type="ECO:0000256" key="3">
    <source>
        <dbReference type="ARBA" id="ARBA00023242"/>
    </source>
</evidence>
<dbReference type="GO" id="GO:0000981">
    <property type="term" value="F:DNA-binding transcription factor activity, RNA polymerase II-specific"/>
    <property type="evidence" value="ECO:0007669"/>
    <property type="project" value="TreeGrafter"/>
</dbReference>
<dbReference type="PANTHER" id="PTHR24336:SF8">
    <property type="entry name" value="LADYBIRD EARLY-RELATED"/>
    <property type="match status" value="1"/>
</dbReference>
<dbReference type="Proteomes" id="UP001328107">
    <property type="component" value="Unassembled WGS sequence"/>
</dbReference>
<feature type="domain" description="PB1" evidence="5">
    <location>
        <begin position="10"/>
        <end position="78"/>
    </location>
</feature>
<keyword evidence="7" id="KW-1185">Reference proteome</keyword>
<evidence type="ECO:0000256" key="4">
    <source>
        <dbReference type="SAM" id="MobiDB-lite"/>
    </source>
</evidence>
<keyword evidence="1" id="KW-0238">DNA-binding</keyword>
<dbReference type="SUPFAM" id="SSF54277">
    <property type="entry name" value="CAD &amp; PB1 domains"/>
    <property type="match status" value="1"/>
</dbReference>
<accession>A0AAN5D7U1</accession>
<dbReference type="Pfam" id="PF00564">
    <property type="entry name" value="PB1"/>
    <property type="match status" value="1"/>
</dbReference>
<dbReference type="GO" id="GO:0005634">
    <property type="term" value="C:nucleus"/>
    <property type="evidence" value="ECO:0007669"/>
    <property type="project" value="TreeGrafter"/>
</dbReference>
<evidence type="ECO:0000313" key="7">
    <source>
        <dbReference type="Proteomes" id="UP001328107"/>
    </source>
</evidence>
<comment type="caution">
    <text evidence="6">The sequence shown here is derived from an EMBL/GenBank/DDBJ whole genome shotgun (WGS) entry which is preliminary data.</text>
</comment>
<dbReference type="PANTHER" id="PTHR24336">
    <property type="entry name" value="TRANSCRIPTION FACTOR LBX"/>
    <property type="match status" value="1"/>
</dbReference>
<dbReference type="InterPro" id="IPR000270">
    <property type="entry name" value="PB1_dom"/>
</dbReference>
<dbReference type="CDD" id="cd05992">
    <property type="entry name" value="PB1"/>
    <property type="match status" value="1"/>
</dbReference>
<evidence type="ECO:0000256" key="2">
    <source>
        <dbReference type="ARBA" id="ARBA00023155"/>
    </source>
</evidence>
<dbReference type="Gene3D" id="3.10.20.90">
    <property type="entry name" value="Phosphatidylinositol 3-kinase Catalytic Subunit, Chain A, domain 1"/>
    <property type="match status" value="1"/>
</dbReference>
<keyword evidence="2" id="KW-0371">Homeobox</keyword>
<proteinExistence type="predicted"/>
<gene>
    <name evidence="6" type="ORF">PMAYCL1PPCAC_28626</name>
</gene>
<evidence type="ECO:0000313" key="6">
    <source>
        <dbReference type="EMBL" id="GMR58431.1"/>
    </source>
</evidence>
<dbReference type="AlphaFoldDB" id="A0AAN5D7U1"/>
<protein>
    <recommendedName>
        <fullName evidence="5">PB1 domain-containing protein</fullName>
    </recommendedName>
</protein>
<organism evidence="6 7">
    <name type="scientific">Pristionchus mayeri</name>
    <dbReference type="NCBI Taxonomy" id="1317129"/>
    <lineage>
        <taxon>Eukaryota</taxon>
        <taxon>Metazoa</taxon>
        <taxon>Ecdysozoa</taxon>
        <taxon>Nematoda</taxon>
        <taxon>Chromadorea</taxon>
        <taxon>Rhabditida</taxon>
        <taxon>Rhabditina</taxon>
        <taxon>Diplogasteromorpha</taxon>
        <taxon>Diplogasteroidea</taxon>
        <taxon>Neodiplogasteridae</taxon>
        <taxon>Pristionchus</taxon>
    </lineage>
</organism>
<feature type="region of interest" description="Disordered" evidence="4">
    <location>
        <begin position="93"/>
        <end position="122"/>
    </location>
</feature>
<evidence type="ECO:0000256" key="1">
    <source>
        <dbReference type="ARBA" id="ARBA00023125"/>
    </source>
</evidence>
<dbReference type="GO" id="GO:1990837">
    <property type="term" value="F:sequence-specific double-stranded DNA binding"/>
    <property type="evidence" value="ECO:0007669"/>
    <property type="project" value="TreeGrafter"/>
</dbReference>
<dbReference type="InterPro" id="IPR051892">
    <property type="entry name" value="LBX_TF"/>
</dbReference>
<dbReference type="EMBL" id="BTRK01000006">
    <property type="protein sequence ID" value="GMR58431.1"/>
    <property type="molecule type" value="Genomic_DNA"/>
</dbReference>
<name>A0AAN5D7U1_9BILA</name>